<dbReference type="PANTHER" id="PTHR42648:SF27">
    <property type="entry name" value="RNA-DIRECTED DNA POLYMERASE"/>
    <property type="match status" value="1"/>
</dbReference>
<comment type="caution">
    <text evidence="1">The sequence shown here is derived from an EMBL/GenBank/DDBJ whole genome shotgun (WGS) entry which is preliminary data.</text>
</comment>
<reference evidence="1" key="2">
    <citation type="journal article" date="2024" name="Plant">
        <title>Genomic evolution and insights into agronomic trait innovations of Sesamum species.</title>
        <authorList>
            <person name="Miao H."/>
            <person name="Wang L."/>
            <person name="Qu L."/>
            <person name="Liu H."/>
            <person name="Sun Y."/>
            <person name="Le M."/>
            <person name="Wang Q."/>
            <person name="Wei S."/>
            <person name="Zheng Y."/>
            <person name="Lin W."/>
            <person name="Duan Y."/>
            <person name="Cao H."/>
            <person name="Xiong S."/>
            <person name="Wang X."/>
            <person name="Wei L."/>
            <person name="Li C."/>
            <person name="Ma Q."/>
            <person name="Ju M."/>
            <person name="Zhao R."/>
            <person name="Li G."/>
            <person name="Mu C."/>
            <person name="Tian Q."/>
            <person name="Mei H."/>
            <person name="Zhang T."/>
            <person name="Gao T."/>
            <person name="Zhang H."/>
        </authorList>
    </citation>
    <scope>NUCLEOTIDE SEQUENCE</scope>
    <source>
        <strain evidence="1">K16</strain>
    </source>
</reference>
<name>A0AAE2BLG6_9LAMI</name>
<dbReference type="EMBL" id="JACGWL010000013">
    <property type="protein sequence ID" value="KAK4389734.1"/>
    <property type="molecule type" value="Genomic_DNA"/>
</dbReference>
<dbReference type="PANTHER" id="PTHR42648">
    <property type="entry name" value="TRANSPOSASE, PUTATIVE-RELATED"/>
    <property type="match status" value="1"/>
</dbReference>
<organism evidence="1 2">
    <name type="scientific">Sesamum angolense</name>
    <dbReference type="NCBI Taxonomy" id="2727404"/>
    <lineage>
        <taxon>Eukaryota</taxon>
        <taxon>Viridiplantae</taxon>
        <taxon>Streptophyta</taxon>
        <taxon>Embryophyta</taxon>
        <taxon>Tracheophyta</taxon>
        <taxon>Spermatophyta</taxon>
        <taxon>Magnoliopsida</taxon>
        <taxon>eudicotyledons</taxon>
        <taxon>Gunneridae</taxon>
        <taxon>Pentapetalae</taxon>
        <taxon>asterids</taxon>
        <taxon>lamiids</taxon>
        <taxon>Lamiales</taxon>
        <taxon>Pedaliaceae</taxon>
        <taxon>Sesamum</taxon>
    </lineage>
</organism>
<dbReference type="Proteomes" id="UP001289374">
    <property type="component" value="Unassembled WGS sequence"/>
</dbReference>
<accession>A0AAE2BLG6</accession>
<gene>
    <name evidence="1" type="ORF">Sango_2310400</name>
</gene>
<reference evidence="1" key="1">
    <citation type="submission" date="2020-06" db="EMBL/GenBank/DDBJ databases">
        <authorList>
            <person name="Li T."/>
            <person name="Hu X."/>
            <person name="Zhang T."/>
            <person name="Song X."/>
            <person name="Zhang H."/>
            <person name="Dai N."/>
            <person name="Sheng W."/>
            <person name="Hou X."/>
            <person name="Wei L."/>
        </authorList>
    </citation>
    <scope>NUCLEOTIDE SEQUENCE</scope>
    <source>
        <strain evidence="1">K16</strain>
        <tissue evidence="1">Leaf</tissue>
    </source>
</reference>
<sequence length="149" mass="17005">MTKKSFVGHSAMANSLLDLIHTDVCGPLNTPTRGEYSYFITFTDDHSQYGYVYLMRYKSEAIGRFKEYRLEVENYSGRKIKALRSDRDASFQSEDDVAKSQSSFVFKLNDGVVAWKSSEQATTVDSTTKAEYIVALEATMEAIWMKNYI</sequence>
<proteinExistence type="predicted"/>
<dbReference type="InterPro" id="IPR039537">
    <property type="entry name" value="Retrotran_Ty1/copia-like"/>
</dbReference>
<dbReference type="SUPFAM" id="SSF53098">
    <property type="entry name" value="Ribonuclease H-like"/>
    <property type="match status" value="1"/>
</dbReference>
<dbReference type="GO" id="GO:0003676">
    <property type="term" value="F:nucleic acid binding"/>
    <property type="evidence" value="ECO:0007669"/>
    <property type="project" value="InterPro"/>
</dbReference>
<dbReference type="Gene3D" id="3.30.420.10">
    <property type="entry name" value="Ribonuclease H-like superfamily/Ribonuclease H"/>
    <property type="match status" value="1"/>
</dbReference>
<evidence type="ECO:0000313" key="2">
    <source>
        <dbReference type="Proteomes" id="UP001289374"/>
    </source>
</evidence>
<protein>
    <submittedName>
        <fullName evidence="1">Retrovirus-related Pol polyprotein from transposon TNT 1-94</fullName>
    </submittedName>
</protein>
<dbReference type="AlphaFoldDB" id="A0AAE2BLG6"/>
<evidence type="ECO:0000313" key="1">
    <source>
        <dbReference type="EMBL" id="KAK4389734.1"/>
    </source>
</evidence>
<dbReference type="InterPro" id="IPR012337">
    <property type="entry name" value="RNaseH-like_sf"/>
</dbReference>
<dbReference type="InterPro" id="IPR036397">
    <property type="entry name" value="RNaseH_sf"/>
</dbReference>
<keyword evidence="2" id="KW-1185">Reference proteome</keyword>
<dbReference type="CDD" id="cd09272">
    <property type="entry name" value="RNase_HI_RT_Ty1"/>
    <property type="match status" value="1"/>
</dbReference>